<dbReference type="EMBL" id="CAJJDN010000015">
    <property type="protein sequence ID" value="CAD8061553.1"/>
    <property type="molecule type" value="Genomic_DNA"/>
</dbReference>
<evidence type="ECO:0000256" key="1">
    <source>
        <dbReference type="SAM" id="MobiDB-lite"/>
    </source>
</evidence>
<accession>A0A8S1L7K4</accession>
<reference evidence="2" key="1">
    <citation type="submission" date="2021-01" db="EMBL/GenBank/DDBJ databases">
        <authorList>
            <consortium name="Genoscope - CEA"/>
            <person name="William W."/>
        </authorList>
    </citation>
    <scope>NUCLEOTIDE SEQUENCE</scope>
</reference>
<keyword evidence="3" id="KW-1185">Reference proteome</keyword>
<proteinExistence type="predicted"/>
<evidence type="ECO:0000313" key="3">
    <source>
        <dbReference type="Proteomes" id="UP000692954"/>
    </source>
</evidence>
<name>A0A8S1L7K4_9CILI</name>
<protein>
    <submittedName>
        <fullName evidence="2">Uncharacterized protein</fullName>
    </submittedName>
</protein>
<comment type="caution">
    <text evidence="2">The sequence shown here is derived from an EMBL/GenBank/DDBJ whole genome shotgun (WGS) entry which is preliminary data.</text>
</comment>
<evidence type="ECO:0000313" key="2">
    <source>
        <dbReference type="EMBL" id="CAD8061553.1"/>
    </source>
</evidence>
<dbReference type="Proteomes" id="UP000692954">
    <property type="component" value="Unassembled WGS sequence"/>
</dbReference>
<sequence length="58" mass="6807">MMRGNNGDNFYSVHKANDNQNKDQIKKDERDMNEEANKEMQAIIKQIIDQEGNKPQNK</sequence>
<feature type="region of interest" description="Disordered" evidence="1">
    <location>
        <begin position="1"/>
        <end position="35"/>
    </location>
</feature>
<organism evidence="2 3">
    <name type="scientific">Paramecium sonneborni</name>
    <dbReference type="NCBI Taxonomy" id="65129"/>
    <lineage>
        <taxon>Eukaryota</taxon>
        <taxon>Sar</taxon>
        <taxon>Alveolata</taxon>
        <taxon>Ciliophora</taxon>
        <taxon>Intramacronucleata</taxon>
        <taxon>Oligohymenophorea</taxon>
        <taxon>Peniculida</taxon>
        <taxon>Parameciidae</taxon>
        <taxon>Paramecium</taxon>
    </lineage>
</organism>
<dbReference type="AlphaFoldDB" id="A0A8S1L7K4"/>
<feature type="compositionally biased region" description="Basic and acidic residues" evidence="1">
    <location>
        <begin position="15"/>
        <end position="35"/>
    </location>
</feature>
<gene>
    <name evidence="2" type="ORF">PSON_ATCC_30995.1.T0150391</name>
</gene>